<accession>A0ABW7SLK4</accession>
<evidence type="ECO:0000313" key="2">
    <source>
        <dbReference type="Proteomes" id="UP001611075"/>
    </source>
</evidence>
<keyword evidence="2" id="KW-1185">Reference proteome</keyword>
<proteinExistence type="predicted"/>
<evidence type="ECO:0000313" key="1">
    <source>
        <dbReference type="EMBL" id="MFI0794035.1"/>
    </source>
</evidence>
<dbReference type="Proteomes" id="UP001611075">
    <property type="component" value="Unassembled WGS sequence"/>
</dbReference>
<reference evidence="1 2" key="1">
    <citation type="submission" date="2024-10" db="EMBL/GenBank/DDBJ databases">
        <title>The Natural Products Discovery Center: Release of the First 8490 Sequenced Strains for Exploring Actinobacteria Biosynthetic Diversity.</title>
        <authorList>
            <person name="Kalkreuter E."/>
            <person name="Kautsar S.A."/>
            <person name="Yang D."/>
            <person name="Bader C.D."/>
            <person name="Teijaro C.N."/>
            <person name="Fluegel L."/>
            <person name="Davis C.M."/>
            <person name="Simpson J.R."/>
            <person name="Lauterbach L."/>
            <person name="Steele A.D."/>
            <person name="Gui C."/>
            <person name="Meng S."/>
            <person name="Li G."/>
            <person name="Viehrig K."/>
            <person name="Ye F."/>
            <person name="Su P."/>
            <person name="Kiefer A.F."/>
            <person name="Nichols A."/>
            <person name="Cepeda A.J."/>
            <person name="Yan W."/>
            <person name="Fan B."/>
            <person name="Jiang Y."/>
            <person name="Adhikari A."/>
            <person name="Zheng C.-J."/>
            <person name="Schuster L."/>
            <person name="Cowan T.M."/>
            <person name="Smanski M.J."/>
            <person name="Chevrette M.G."/>
            <person name="De Carvalho L.P.S."/>
            <person name="Shen B."/>
        </authorList>
    </citation>
    <scope>NUCLEOTIDE SEQUENCE [LARGE SCALE GENOMIC DNA]</scope>
    <source>
        <strain evidence="1 2">NPDC021253</strain>
    </source>
</reference>
<name>A0ABW7SLK4_9ACTN</name>
<dbReference type="EMBL" id="JBIRPU010000009">
    <property type="protein sequence ID" value="MFI0794035.1"/>
    <property type="molecule type" value="Genomic_DNA"/>
</dbReference>
<organism evidence="1 2">
    <name type="scientific">Micromonospora rubida</name>
    <dbReference type="NCBI Taxonomy" id="2697657"/>
    <lineage>
        <taxon>Bacteria</taxon>
        <taxon>Bacillati</taxon>
        <taxon>Actinomycetota</taxon>
        <taxon>Actinomycetes</taxon>
        <taxon>Micromonosporales</taxon>
        <taxon>Micromonosporaceae</taxon>
        <taxon>Micromonospora</taxon>
    </lineage>
</organism>
<dbReference type="RefSeq" id="WP_396679989.1">
    <property type="nucleotide sequence ID" value="NZ_JBIRPU010000009.1"/>
</dbReference>
<comment type="caution">
    <text evidence="1">The sequence shown here is derived from an EMBL/GenBank/DDBJ whole genome shotgun (WGS) entry which is preliminary data.</text>
</comment>
<protein>
    <submittedName>
        <fullName evidence="1">Uncharacterized protein</fullName>
    </submittedName>
</protein>
<sequence>MVRAKVRATLLALSADQPADLRRAVVLAYALDPEHSYLRLDRRTDQLARELTCQQRTARRRIDEAVARLVRAAVADAPSDTGPSWHLHGMHALLRLDTPSPELYETRDVVAIRPVGEITVQFSLPRRPGDDRPEHDVAVDVLYGARIREVTRHNDGQFFRLVLTLPRVLAPGERHEMCLHYRVPAGQPIREHYVFQPLAPCARCTVRLRFPADGGPALVWRLDGVPPRSVDDRAPGGDRLSPDGIGEVSSAFEGLQQGYAYGVAWAAAGPDG</sequence>
<gene>
    <name evidence="1" type="ORF">ACH4OY_15290</name>
</gene>